<evidence type="ECO:0000313" key="5">
    <source>
        <dbReference type="EMBL" id="QDA58739.1"/>
    </source>
</evidence>
<dbReference type="KEGG" id="hyj:FHG12_00860"/>
<reference evidence="5 6" key="1">
    <citation type="submission" date="2019-06" db="EMBL/GenBank/DDBJ databases">
        <authorList>
            <person name="Srinivasan S."/>
        </authorList>
    </citation>
    <scope>NUCLEOTIDE SEQUENCE [LARGE SCALE GENOMIC DNA]</scope>
    <source>
        <strain evidence="5 6">17J68-5</strain>
    </source>
</reference>
<evidence type="ECO:0000256" key="2">
    <source>
        <dbReference type="ARBA" id="ARBA00022741"/>
    </source>
</evidence>
<sequence length="329" mass="35789">MELLTVSGIGFQEQGKWALQDIGFNQQRHQKIALSGETGAGKSTLLQIIAGLIQPSVGEVHFDGRRVKGPAEVLVPGQAGVAYLSQHFELPKFLRVEQVLRYANKRSAQEAQTLYDVCRINHLASRQTNQLSGGERQRIALARLLLGAPQLLLLDEPFSNLDRVHKLILQSVIQDVGERLGITCMLVSHDPLDALSWADEVLVLQAGKLVQRGAPQTIYRQPTNEYVAGLFGDYNAVNGGALAALASSIKGLPTGNTLLIRPEDFTIGTSKSKGVRVLIKSAQFFGSYYELKVAVADATLTIRTGKSNFAPGDVAYVTAAAERTWFIKP</sequence>
<name>A0A5B7ZVB6_9BACT</name>
<dbReference type="InterPro" id="IPR050093">
    <property type="entry name" value="ABC_SmlMolc_Importer"/>
</dbReference>
<dbReference type="InterPro" id="IPR008995">
    <property type="entry name" value="Mo/tungstate-bd_C_term_dom"/>
</dbReference>
<dbReference type="InterPro" id="IPR013611">
    <property type="entry name" value="Transp-assoc_OB_typ2"/>
</dbReference>
<keyword evidence="6" id="KW-1185">Reference proteome</keyword>
<dbReference type="SUPFAM" id="SSF50331">
    <property type="entry name" value="MOP-like"/>
    <property type="match status" value="1"/>
</dbReference>
<gene>
    <name evidence="5" type="ORF">FHG12_00860</name>
</gene>
<keyword evidence="1" id="KW-0813">Transport</keyword>
<dbReference type="Proteomes" id="UP000305398">
    <property type="component" value="Chromosome"/>
</dbReference>
<dbReference type="PROSITE" id="PS00211">
    <property type="entry name" value="ABC_TRANSPORTER_1"/>
    <property type="match status" value="1"/>
</dbReference>
<protein>
    <submittedName>
        <fullName evidence="5">ABC transporter ATP-binding protein</fullName>
    </submittedName>
</protein>
<evidence type="ECO:0000256" key="3">
    <source>
        <dbReference type="ARBA" id="ARBA00022840"/>
    </source>
</evidence>
<dbReference type="SMART" id="SM00382">
    <property type="entry name" value="AAA"/>
    <property type="match status" value="1"/>
</dbReference>
<dbReference type="InterPro" id="IPR003439">
    <property type="entry name" value="ABC_transporter-like_ATP-bd"/>
</dbReference>
<dbReference type="Pfam" id="PF08402">
    <property type="entry name" value="TOBE_2"/>
    <property type="match status" value="1"/>
</dbReference>
<dbReference type="RefSeq" id="WP_139513672.1">
    <property type="nucleotide sequence ID" value="NZ_CP040896.1"/>
</dbReference>
<organism evidence="5 6">
    <name type="scientific">Hymenobacter jejuensis</name>
    <dbReference type="NCBI Taxonomy" id="2502781"/>
    <lineage>
        <taxon>Bacteria</taxon>
        <taxon>Pseudomonadati</taxon>
        <taxon>Bacteroidota</taxon>
        <taxon>Cytophagia</taxon>
        <taxon>Cytophagales</taxon>
        <taxon>Hymenobacteraceae</taxon>
        <taxon>Hymenobacter</taxon>
    </lineage>
</organism>
<proteinExistence type="predicted"/>
<dbReference type="GO" id="GO:0005524">
    <property type="term" value="F:ATP binding"/>
    <property type="evidence" value="ECO:0007669"/>
    <property type="project" value="UniProtKB-KW"/>
</dbReference>
<dbReference type="AlphaFoldDB" id="A0A5B7ZVB6"/>
<evidence type="ECO:0000256" key="1">
    <source>
        <dbReference type="ARBA" id="ARBA00022448"/>
    </source>
</evidence>
<dbReference type="SUPFAM" id="SSF52540">
    <property type="entry name" value="P-loop containing nucleoside triphosphate hydrolases"/>
    <property type="match status" value="1"/>
</dbReference>
<dbReference type="PANTHER" id="PTHR42781">
    <property type="entry name" value="SPERMIDINE/PUTRESCINE IMPORT ATP-BINDING PROTEIN POTA"/>
    <property type="match status" value="1"/>
</dbReference>
<dbReference type="GO" id="GO:0022857">
    <property type="term" value="F:transmembrane transporter activity"/>
    <property type="evidence" value="ECO:0007669"/>
    <property type="project" value="InterPro"/>
</dbReference>
<keyword evidence="2" id="KW-0547">Nucleotide-binding</keyword>
<dbReference type="Pfam" id="PF00005">
    <property type="entry name" value="ABC_tran"/>
    <property type="match status" value="1"/>
</dbReference>
<evidence type="ECO:0000259" key="4">
    <source>
        <dbReference type="PROSITE" id="PS50893"/>
    </source>
</evidence>
<evidence type="ECO:0000313" key="6">
    <source>
        <dbReference type="Proteomes" id="UP000305398"/>
    </source>
</evidence>
<dbReference type="GO" id="GO:0016887">
    <property type="term" value="F:ATP hydrolysis activity"/>
    <property type="evidence" value="ECO:0007669"/>
    <property type="project" value="InterPro"/>
</dbReference>
<feature type="domain" description="ABC transporter" evidence="4">
    <location>
        <begin position="4"/>
        <end position="231"/>
    </location>
</feature>
<keyword evidence="3 5" id="KW-0067">ATP-binding</keyword>
<dbReference type="PANTHER" id="PTHR42781:SF4">
    <property type="entry name" value="SPERMIDINE_PUTRESCINE IMPORT ATP-BINDING PROTEIN POTA"/>
    <property type="match status" value="1"/>
</dbReference>
<dbReference type="GO" id="GO:0043190">
    <property type="term" value="C:ATP-binding cassette (ABC) transporter complex"/>
    <property type="evidence" value="ECO:0007669"/>
    <property type="project" value="InterPro"/>
</dbReference>
<dbReference type="Gene3D" id="3.40.50.300">
    <property type="entry name" value="P-loop containing nucleotide triphosphate hydrolases"/>
    <property type="match status" value="1"/>
</dbReference>
<dbReference type="OrthoDB" id="9802264at2"/>
<accession>A0A5B7ZVB6</accession>
<dbReference type="InterPro" id="IPR003593">
    <property type="entry name" value="AAA+_ATPase"/>
</dbReference>
<dbReference type="InterPro" id="IPR027417">
    <property type="entry name" value="P-loop_NTPase"/>
</dbReference>
<dbReference type="PROSITE" id="PS50893">
    <property type="entry name" value="ABC_TRANSPORTER_2"/>
    <property type="match status" value="1"/>
</dbReference>
<dbReference type="InterPro" id="IPR017871">
    <property type="entry name" value="ABC_transporter-like_CS"/>
</dbReference>
<dbReference type="EMBL" id="CP040896">
    <property type="protein sequence ID" value="QDA58739.1"/>
    <property type="molecule type" value="Genomic_DNA"/>
</dbReference>